<reference evidence="1 2" key="1">
    <citation type="submission" date="2019-03" db="EMBL/GenBank/DDBJ databases">
        <authorList>
            <person name="Li J."/>
        </authorList>
    </citation>
    <scope>NUCLEOTIDE SEQUENCE [LARGE SCALE GENOMIC DNA]</scope>
    <source>
        <strain evidence="1 2">3058</strain>
    </source>
</reference>
<keyword evidence="2" id="KW-1185">Reference proteome</keyword>
<gene>
    <name evidence="1" type="ORF">E4L95_14995</name>
</gene>
<proteinExistence type="predicted"/>
<dbReference type="OrthoDB" id="8478809at2"/>
<comment type="caution">
    <text evidence="1">The sequence shown here is derived from an EMBL/GenBank/DDBJ whole genome shotgun (WGS) entry which is preliminary data.</text>
</comment>
<name>A0A4Z1BXY9_9RHOB</name>
<dbReference type="Proteomes" id="UP000297972">
    <property type="component" value="Unassembled WGS sequence"/>
</dbReference>
<organism evidence="1 2">
    <name type="scientific">Paracoccus liaowanqingii</name>
    <dbReference type="NCBI Taxonomy" id="2560053"/>
    <lineage>
        <taxon>Bacteria</taxon>
        <taxon>Pseudomonadati</taxon>
        <taxon>Pseudomonadota</taxon>
        <taxon>Alphaproteobacteria</taxon>
        <taxon>Rhodobacterales</taxon>
        <taxon>Paracoccaceae</taxon>
        <taxon>Paracoccus</taxon>
    </lineage>
</organism>
<evidence type="ECO:0000313" key="2">
    <source>
        <dbReference type="Proteomes" id="UP000297972"/>
    </source>
</evidence>
<protein>
    <submittedName>
        <fullName evidence="1">Uncharacterized protein</fullName>
    </submittedName>
</protein>
<dbReference type="EMBL" id="SRPG01000162">
    <property type="protein sequence ID" value="TGN55489.1"/>
    <property type="molecule type" value="Genomic_DNA"/>
</dbReference>
<accession>A0A4Z1BXY9</accession>
<sequence>MTIDKRTLVAGHLPTTVTIKQHIEATSKAGGTASMGLGPSGLTGGLAMEAFVSRSKSVEALSEQTVPILLGTRSQSEDGYQSWNVSRTDGAPVLDGLLWDANSEQARFELIDNRPAETREQEKRTGLHPTFTIEVRCKREDLEVTEIGLTSPTDARIMHTLLNRGKSLKAAEAFIKKKLQEEGLRVGDLNEFYSDLVVSDLIISLVENADI</sequence>
<dbReference type="RefSeq" id="WP_135818284.1">
    <property type="nucleotide sequence ID" value="NZ_SRPG01000162.1"/>
</dbReference>
<dbReference type="AlphaFoldDB" id="A0A4Z1BXY9"/>
<evidence type="ECO:0000313" key="1">
    <source>
        <dbReference type="EMBL" id="TGN55489.1"/>
    </source>
</evidence>